<accession>A0A4Q1C960</accession>
<feature type="signal peptide" evidence="2">
    <location>
        <begin position="1"/>
        <end position="21"/>
    </location>
</feature>
<feature type="region of interest" description="Disordered" evidence="1">
    <location>
        <begin position="178"/>
        <end position="205"/>
    </location>
</feature>
<sequence length="205" mass="22172">MRTITRLLCVCLLLGPALIGAADKKEKKEPSLTLEDVIFDASYLTKMLGPNTLIVPATPNTGLSPELMAALNQSGVTAKSRAFLLPEGAQAPEVKSSLPYAFPKSLRQGKQEGHARFLVLVGADGAVKTMHCYDFTHRLFALAVAKSLVKWKYQPATINGTAVPVVLDYPAEFRGDGYDNKFNSGPDRNPIEQPVRDPNRPPPGG</sequence>
<protein>
    <recommendedName>
        <fullName evidence="3">TonB C-terminal domain-containing protein</fullName>
    </recommendedName>
</protein>
<dbReference type="Pfam" id="PF03544">
    <property type="entry name" value="TonB_C"/>
    <property type="match status" value="1"/>
</dbReference>
<evidence type="ECO:0000256" key="1">
    <source>
        <dbReference type="SAM" id="MobiDB-lite"/>
    </source>
</evidence>
<proteinExistence type="predicted"/>
<dbReference type="OrthoDB" id="192927at2"/>
<evidence type="ECO:0000259" key="3">
    <source>
        <dbReference type="Pfam" id="PF03544"/>
    </source>
</evidence>
<dbReference type="Gene3D" id="3.30.1150.10">
    <property type="match status" value="1"/>
</dbReference>
<name>A0A4Q1C960_9BACT</name>
<evidence type="ECO:0000256" key="2">
    <source>
        <dbReference type="SAM" id="SignalP"/>
    </source>
</evidence>
<keyword evidence="5" id="KW-1185">Reference proteome</keyword>
<dbReference type="AlphaFoldDB" id="A0A4Q1C960"/>
<dbReference type="GO" id="GO:0055085">
    <property type="term" value="P:transmembrane transport"/>
    <property type="evidence" value="ECO:0007669"/>
    <property type="project" value="InterPro"/>
</dbReference>
<dbReference type="SUPFAM" id="SSF74653">
    <property type="entry name" value="TolA/TonB C-terminal domain"/>
    <property type="match status" value="1"/>
</dbReference>
<dbReference type="EMBL" id="SDHX01000001">
    <property type="protein sequence ID" value="RXK55504.1"/>
    <property type="molecule type" value="Genomic_DNA"/>
</dbReference>
<dbReference type="RefSeq" id="WP_129046869.1">
    <property type="nucleotide sequence ID" value="NZ_SDHX01000001.1"/>
</dbReference>
<evidence type="ECO:0000313" key="4">
    <source>
        <dbReference type="EMBL" id="RXK55504.1"/>
    </source>
</evidence>
<gene>
    <name evidence="4" type="ORF">ESB00_06305</name>
</gene>
<keyword evidence="2" id="KW-0732">Signal</keyword>
<comment type="caution">
    <text evidence="4">The sequence shown here is derived from an EMBL/GenBank/DDBJ whole genome shotgun (WGS) entry which is preliminary data.</text>
</comment>
<reference evidence="4 5" key="1">
    <citation type="submission" date="2019-01" db="EMBL/GenBank/DDBJ databases">
        <title>Lacunisphaera sp. strain TWA-58.</title>
        <authorList>
            <person name="Chen W.-M."/>
        </authorList>
    </citation>
    <scope>NUCLEOTIDE SEQUENCE [LARGE SCALE GENOMIC DNA]</scope>
    <source>
        <strain evidence="4 5">TWA-58</strain>
    </source>
</reference>
<feature type="domain" description="TonB C-terminal" evidence="3">
    <location>
        <begin position="101"/>
        <end position="174"/>
    </location>
</feature>
<dbReference type="InterPro" id="IPR037682">
    <property type="entry name" value="TonB_C"/>
</dbReference>
<evidence type="ECO:0000313" key="5">
    <source>
        <dbReference type="Proteomes" id="UP000290218"/>
    </source>
</evidence>
<dbReference type="Proteomes" id="UP000290218">
    <property type="component" value="Unassembled WGS sequence"/>
</dbReference>
<feature type="chain" id="PRO_5020251621" description="TonB C-terminal domain-containing protein" evidence="2">
    <location>
        <begin position="22"/>
        <end position="205"/>
    </location>
</feature>
<organism evidence="4 5">
    <name type="scientific">Oleiharenicola lentus</name>
    <dbReference type="NCBI Taxonomy" id="2508720"/>
    <lineage>
        <taxon>Bacteria</taxon>
        <taxon>Pseudomonadati</taxon>
        <taxon>Verrucomicrobiota</taxon>
        <taxon>Opitutia</taxon>
        <taxon>Opitutales</taxon>
        <taxon>Opitutaceae</taxon>
        <taxon>Oleiharenicola</taxon>
    </lineage>
</organism>